<feature type="domain" description="O-methyltransferase C-terminal" evidence="12">
    <location>
        <begin position="117"/>
        <end position="238"/>
    </location>
</feature>
<dbReference type="Pfam" id="PF00891">
    <property type="entry name" value="Methyltransf_2"/>
    <property type="match status" value="1"/>
</dbReference>
<dbReference type="GO" id="GO:0046983">
    <property type="term" value="F:protein dimerization activity"/>
    <property type="evidence" value="ECO:0007669"/>
    <property type="project" value="InterPro"/>
</dbReference>
<evidence type="ECO:0000256" key="9">
    <source>
        <dbReference type="ARBA" id="ARBA00040730"/>
    </source>
</evidence>
<organism evidence="14">
    <name type="scientific">Homo sapiens</name>
    <name type="common">Human</name>
    <dbReference type="NCBI Taxonomy" id="9606"/>
    <lineage>
        <taxon>Eukaryota</taxon>
        <taxon>Metazoa</taxon>
        <taxon>Chordata</taxon>
        <taxon>Craniata</taxon>
        <taxon>Vertebrata</taxon>
        <taxon>Euteleostomi</taxon>
        <taxon>Mammalia</taxon>
        <taxon>Eutheria</taxon>
        <taxon>Euarchontoglires</taxon>
        <taxon>Primates</taxon>
        <taxon>Haplorrhini</taxon>
        <taxon>Catarrhini</taxon>
        <taxon>Hominidae</taxon>
        <taxon>Homo</taxon>
    </lineage>
</organism>
<dbReference type="SUPFAM" id="SSF53335">
    <property type="entry name" value="S-adenosyl-L-methionine-dependent methyltransferases"/>
    <property type="match status" value="1"/>
</dbReference>
<evidence type="ECO:0000313" key="14">
    <source>
        <dbReference type="EMBL" id="AHW56684.1"/>
    </source>
</evidence>
<dbReference type="InterPro" id="IPR036390">
    <property type="entry name" value="WH_DNA-bd_sf"/>
</dbReference>
<dbReference type="EC" id="2.1.1.4" evidence="8"/>
<dbReference type="GO" id="GO:0006629">
    <property type="term" value="P:lipid metabolic process"/>
    <property type="evidence" value="ECO:0007669"/>
    <property type="project" value="UniProtKB-KW"/>
</dbReference>
<dbReference type="ChiTaRS" id="ASMT">
    <property type="organism name" value="human"/>
</dbReference>
<evidence type="ECO:0000256" key="4">
    <source>
        <dbReference type="ARBA" id="ARBA00022691"/>
    </source>
</evidence>
<evidence type="ECO:0000256" key="3">
    <source>
        <dbReference type="ARBA" id="ARBA00022679"/>
    </source>
</evidence>
<evidence type="ECO:0000259" key="12">
    <source>
        <dbReference type="Pfam" id="PF00891"/>
    </source>
</evidence>
<dbReference type="GO" id="GO:0032259">
    <property type="term" value="P:methylation"/>
    <property type="evidence" value="ECO:0007669"/>
    <property type="project" value="UniProtKB-KW"/>
</dbReference>
<evidence type="ECO:0000256" key="10">
    <source>
        <dbReference type="ARBA" id="ARBA00043054"/>
    </source>
</evidence>
<dbReference type="InterPro" id="IPR012967">
    <property type="entry name" value="COMT_dimerisation"/>
</dbReference>
<dbReference type="GO" id="GO:0030187">
    <property type="term" value="P:melatonin biosynthetic process"/>
    <property type="evidence" value="ECO:0007669"/>
    <property type="project" value="UniProtKB-KW"/>
</dbReference>
<evidence type="ECO:0000256" key="6">
    <source>
        <dbReference type="ARBA" id="ARBA00037645"/>
    </source>
</evidence>
<dbReference type="Pfam" id="PF08100">
    <property type="entry name" value="Dimerisation"/>
    <property type="match status" value="1"/>
</dbReference>
<feature type="domain" description="O-methyltransferase dimerisation" evidence="13">
    <location>
        <begin position="14"/>
        <end position="95"/>
    </location>
</feature>
<evidence type="ECO:0000256" key="2">
    <source>
        <dbReference type="ARBA" id="ARBA00022603"/>
    </source>
</evidence>
<evidence type="ECO:0000256" key="1">
    <source>
        <dbReference type="ARBA" id="ARBA00011738"/>
    </source>
</evidence>
<dbReference type="GO" id="GO:0017096">
    <property type="term" value="F:acetylserotonin O-methyltransferase activity"/>
    <property type="evidence" value="ECO:0007669"/>
    <property type="project" value="UniProtKB-EC"/>
</dbReference>
<evidence type="ECO:0000256" key="11">
    <source>
        <dbReference type="ARBA" id="ARBA00043260"/>
    </source>
</evidence>
<keyword evidence="3 14" id="KW-0808">Transferase</keyword>
<keyword evidence="11" id="KW-0471">Melatonin biosynthesis</keyword>
<proteinExistence type="evidence at transcript level"/>
<dbReference type="PROSITE" id="PS51683">
    <property type="entry name" value="SAM_OMT_II"/>
    <property type="match status" value="1"/>
</dbReference>
<dbReference type="AlphaFoldDB" id="X5D311"/>
<dbReference type="FunFam" id="3.40.50.150:FF:000738">
    <property type="entry name" value="Acetylserotonin O-methyltransferase"/>
    <property type="match status" value="1"/>
</dbReference>
<gene>
    <name evidence="14" type="primary">ASMT</name>
</gene>
<dbReference type="SUPFAM" id="SSF46785">
    <property type="entry name" value="Winged helix' DNA-binding domain"/>
    <property type="match status" value="1"/>
</dbReference>
<keyword evidence="4" id="KW-0949">S-adenosyl-L-methionine</keyword>
<comment type="function">
    <text evidence="6">Catalyzes the transfer of a methyl group onto N-acetylserotonin, producing melatonin (N-acetyl-5-methoxytryptamine).</text>
</comment>
<dbReference type="PeptideAtlas" id="X5D311"/>
<dbReference type="InterPro" id="IPR036388">
    <property type="entry name" value="WH-like_DNA-bd_sf"/>
</dbReference>
<accession>X5D311</accession>
<dbReference type="Gene3D" id="1.10.10.10">
    <property type="entry name" value="Winged helix-like DNA-binding domain superfamily/Winged helix DNA-binding domain"/>
    <property type="match status" value="1"/>
</dbReference>
<protein>
    <recommendedName>
        <fullName evidence="9">Acetylserotonin O-methyltransferase</fullName>
        <ecNumber evidence="8">2.1.1.4</ecNumber>
    </recommendedName>
    <alternativeName>
        <fullName evidence="10">Hydroxyindole O-methyltransferase</fullName>
    </alternativeName>
</protein>
<reference evidence="14" key="1">
    <citation type="journal article" date="2014" name="Nat. Commun.">
        <title>Protein interaction network of alternatively spliced isoforms from brain links genetic risk factors for autism.</title>
        <authorList>
            <person name="Corominas R."/>
            <person name="Yang X."/>
            <person name="Lin G.N."/>
            <person name="Kang S."/>
            <person name="Shen Y."/>
            <person name="Ghamsari L."/>
            <person name="Broly M."/>
            <person name="Rodriguez M."/>
            <person name="Tam S."/>
            <person name="Wanamaker S.A."/>
            <person name="Fan C."/>
            <person name="Yi S."/>
            <person name="Tasan M."/>
            <person name="Lemmens I."/>
            <person name="Kuang X."/>
            <person name="Zhao N."/>
            <person name="Malhotra D."/>
            <person name="Michaelson J.J."/>
            <person name="Vacic V."/>
            <person name="Calderwood M.A."/>
            <person name="Roth F.P."/>
            <person name="Tavernier J."/>
            <person name="Horvath S."/>
            <person name="Salehi-Ashtiani K."/>
            <person name="Korkin D."/>
            <person name="Sebat J."/>
            <person name="Hill D.E."/>
            <person name="Hao T."/>
            <person name="Vidal M."/>
            <person name="Iakoucheva L.M."/>
        </authorList>
    </citation>
    <scope>NUCLEOTIDE SEQUENCE</scope>
    <source>
        <tissue evidence="14">Fetal whole brain</tissue>
    </source>
</reference>
<dbReference type="EMBL" id="KJ535045">
    <property type="protein sequence ID" value="AHW56684.1"/>
    <property type="molecule type" value="mRNA"/>
</dbReference>
<name>X5D311_HUMAN</name>
<evidence type="ECO:0000259" key="13">
    <source>
        <dbReference type="Pfam" id="PF08100"/>
    </source>
</evidence>
<keyword evidence="2 14" id="KW-0489">Methyltransferase</keyword>
<dbReference type="FunFam" id="1.10.10.10:FF:000358">
    <property type="entry name" value="Acetylserotonin O-methyltransferase"/>
    <property type="match status" value="1"/>
</dbReference>
<comment type="subunit">
    <text evidence="1">Homodimer.</text>
</comment>
<dbReference type="Gene3D" id="3.40.50.150">
    <property type="entry name" value="Vaccinia Virus protein VP39"/>
    <property type="match status" value="1"/>
</dbReference>
<dbReference type="PANTHER" id="PTHR43712:SF2">
    <property type="entry name" value="O-METHYLTRANSFERASE CICE"/>
    <property type="match status" value="1"/>
</dbReference>
<evidence type="ECO:0000256" key="5">
    <source>
        <dbReference type="ARBA" id="ARBA00023098"/>
    </source>
</evidence>
<dbReference type="InterPro" id="IPR001077">
    <property type="entry name" value="COMT_C"/>
</dbReference>
<dbReference type="InterPro" id="IPR016461">
    <property type="entry name" value="COMT-like"/>
</dbReference>
<dbReference type="PANTHER" id="PTHR43712">
    <property type="entry name" value="PUTATIVE (AFU_ORTHOLOGUE AFUA_4G14580)-RELATED"/>
    <property type="match status" value="1"/>
</dbReference>
<sequence length="282" mass="31365">MGSSEDQAYRLLNDYANGFMVSQVLFAACELGVFDLLAEAPGPLDVAAVAAGVRASAHGTELLLDICVSLKLLKVETRGGKAFYRNTELSSDYLTTVSPTSQCSMLKYMGRTSYRCWGHLADAVREGRNQYLETFGVPAEELFTAIYRSEGERLQFMQALQEVWSVNGRSVLTAFDLSVFPLMCDLGGGAGALAKECMSLYPGCKITVFDIPEVVWTAKQHFSFQEEEQIDFQEGVFVSVGKQRCVSRLLQGDWMFLGNEEDVMWFSSHSRKHPQLNTVCYS</sequence>
<evidence type="ECO:0000256" key="7">
    <source>
        <dbReference type="ARBA" id="ARBA00037926"/>
    </source>
</evidence>
<comment type="pathway">
    <text evidence="7">Aromatic compound metabolism; melatonin biosynthesis; melatonin from serotonin: step 1/2.</text>
</comment>
<keyword evidence="5" id="KW-0443">Lipid metabolism</keyword>
<dbReference type="InterPro" id="IPR029063">
    <property type="entry name" value="SAM-dependent_MTases_sf"/>
</dbReference>
<dbReference type="OrthoDB" id="9533372at2759"/>
<evidence type="ECO:0000256" key="8">
    <source>
        <dbReference type="ARBA" id="ARBA00039116"/>
    </source>
</evidence>